<accession>A0ABP0J168</accession>
<evidence type="ECO:0000259" key="2">
    <source>
        <dbReference type="Pfam" id="PF01138"/>
    </source>
</evidence>
<dbReference type="SUPFAM" id="SSF54211">
    <property type="entry name" value="Ribosomal protein S5 domain 2-like"/>
    <property type="match status" value="1"/>
</dbReference>
<dbReference type="InterPro" id="IPR015847">
    <property type="entry name" value="ExoRNase_PH_dom2"/>
</dbReference>
<gene>
    <name evidence="4" type="ORF">CCMP2556_LOCUS9113</name>
</gene>
<keyword evidence="5" id="KW-1185">Reference proteome</keyword>
<dbReference type="PANTHER" id="PTHR11953">
    <property type="entry name" value="EXOSOME COMPLEX COMPONENT"/>
    <property type="match status" value="1"/>
</dbReference>
<dbReference type="Pfam" id="PF03725">
    <property type="entry name" value="RNase_PH_C"/>
    <property type="match status" value="1"/>
</dbReference>
<evidence type="ECO:0000256" key="1">
    <source>
        <dbReference type="ARBA" id="ARBA00006678"/>
    </source>
</evidence>
<dbReference type="Gene3D" id="3.30.230.70">
    <property type="entry name" value="GHMP Kinase, N-terminal domain"/>
    <property type="match status" value="1"/>
</dbReference>
<dbReference type="SUPFAM" id="SSF55666">
    <property type="entry name" value="Ribonuclease PH domain 2-like"/>
    <property type="match status" value="1"/>
</dbReference>
<dbReference type="InterPro" id="IPR036345">
    <property type="entry name" value="ExoRNase_PH_dom2_sf"/>
</dbReference>
<dbReference type="InterPro" id="IPR001247">
    <property type="entry name" value="ExoRNase_PH_dom1"/>
</dbReference>
<dbReference type="InterPro" id="IPR027408">
    <property type="entry name" value="PNPase/RNase_PH_dom_sf"/>
</dbReference>
<evidence type="ECO:0000313" key="4">
    <source>
        <dbReference type="EMBL" id="CAK9008081.1"/>
    </source>
</evidence>
<evidence type="ECO:0000259" key="3">
    <source>
        <dbReference type="Pfam" id="PF03725"/>
    </source>
</evidence>
<dbReference type="Proteomes" id="UP001642484">
    <property type="component" value="Unassembled WGS sequence"/>
</dbReference>
<sequence length="265" mass="28929">MAMEVITPEGFRFDGRRVNEPRGIQCCVGGCGREADGYAVFELGSTKAVAYVYGPMEAKQRSQSLHDRATLSCTLSTATFATVARNFGRKGDRQSQERSMWLQQTFESAILLEQYPRSQIRLFVQVLQAEGSPVAAAINAATLALADAGIPMRDLVVACTAGLLGRKPAMDLSREEEQAGGAAVLVASLTGSKRVSLLEVESKVPEGFFAPLYDMALQGCHAIAEQMRRPRNPDIQRSLCFLPPRTCLLEHASEGFSLRKSRRKA</sequence>
<reference evidence="4 5" key="1">
    <citation type="submission" date="2024-02" db="EMBL/GenBank/DDBJ databases">
        <authorList>
            <person name="Chen Y."/>
            <person name="Shah S."/>
            <person name="Dougan E. K."/>
            <person name="Thang M."/>
            <person name="Chan C."/>
        </authorList>
    </citation>
    <scope>NUCLEOTIDE SEQUENCE [LARGE SCALE GENOMIC DNA]</scope>
</reference>
<dbReference type="InterPro" id="IPR020568">
    <property type="entry name" value="Ribosomal_Su5_D2-typ_SF"/>
</dbReference>
<dbReference type="InterPro" id="IPR050080">
    <property type="entry name" value="RNase_PH"/>
</dbReference>
<proteinExistence type="inferred from homology"/>
<feature type="domain" description="Exoribonuclease phosphorolytic" evidence="3">
    <location>
        <begin position="154"/>
        <end position="203"/>
    </location>
</feature>
<organism evidence="4 5">
    <name type="scientific">Durusdinium trenchii</name>
    <dbReference type="NCBI Taxonomy" id="1381693"/>
    <lineage>
        <taxon>Eukaryota</taxon>
        <taxon>Sar</taxon>
        <taxon>Alveolata</taxon>
        <taxon>Dinophyceae</taxon>
        <taxon>Suessiales</taxon>
        <taxon>Symbiodiniaceae</taxon>
        <taxon>Durusdinium</taxon>
    </lineage>
</organism>
<comment type="caution">
    <text evidence="4">The sequence shown here is derived from an EMBL/GenBank/DDBJ whole genome shotgun (WGS) entry which is preliminary data.</text>
</comment>
<dbReference type="EMBL" id="CAXAMN010004169">
    <property type="protein sequence ID" value="CAK9008081.1"/>
    <property type="molecule type" value="Genomic_DNA"/>
</dbReference>
<name>A0ABP0J168_9DINO</name>
<dbReference type="PANTHER" id="PTHR11953:SF0">
    <property type="entry name" value="EXOSOME COMPLEX COMPONENT RRP41"/>
    <property type="match status" value="1"/>
</dbReference>
<dbReference type="Pfam" id="PF01138">
    <property type="entry name" value="RNase_PH"/>
    <property type="match status" value="1"/>
</dbReference>
<evidence type="ECO:0000313" key="5">
    <source>
        <dbReference type="Proteomes" id="UP001642484"/>
    </source>
</evidence>
<protein>
    <submittedName>
        <fullName evidence="4">Uncharacterized protein</fullName>
    </submittedName>
</protein>
<feature type="domain" description="Exoribonuclease phosphorolytic" evidence="2">
    <location>
        <begin position="22"/>
        <end position="151"/>
    </location>
</feature>
<comment type="similarity">
    <text evidence="1">Belongs to the RNase PH family.</text>
</comment>